<dbReference type="OrthoDB" id="9804758at2"/>
<evidence type="ECO:0000313" key="1">
    <source>
        <dbReference type="EMBL" id="SMY06901.1"/>
    </source>
</evidence>
<gene>
    <name evidence="1" type="ORF">LOM8899_01031</name>
</gene>
<accession>A0A238LBB6</accession>
<dbReference type="AlphaFoldDB" id="A0A238LBB6"/>
<organism evidence="1 2">
    <name type="scientific">Flavimaricola marinus</name>
    <dbReference type="NCBI Taxonomy" id="1819565"/>
    <lineage>
        <taxon>Bacteria</taxon>
        <taxon>Pseudomonadati</taxon>
        <taxon>Pseudomonadota</taxon>
        <taxon>Alphaproteobacteria</taxon>
        <taxon>Rhodobacterales</taxon>
        <taxon>Paracoccaceae</taxon>
        <taxon>Flavimaricola</taxon>
    </lineage>
</organism>
<sequence length="291" mass="32010">MRFDRVAILDWSAAGSPTKGKDSIWIGVTGPDGTTAQNLPTRGLAEEALAALIDDCLTRGQRLLLGADFNFGAPTGLAARLTGRSEALSWWHWLAERITDTERNQTNYRQIAAEMNLRFAGEGPFWGNGAKQQVDGLPRTKPALPDGLAEHRQTDLIGRTGGLFPKTIWQLAGAGAVGAQSLTGIPVFWRLRQRFRPHCGVWPFDDAQTAITFAEIYASHVTPQVSQLESRGMVRDEAQVRLLSSSFYKLDQKGRLPALFAKPDDCAWLNDEGWTLGNGYVQSIQMAAETR</sequence>
<evidence type="ECO:0008006" key="3">
    <source>
        <dbReference type="Google" id="ProtNLM"/>
    </source>
</evidence>
<name>A0A238LBB6_9RHOB</name>
<reference evidence="1 2" key="1">
    <citation type="submission" date="2017-05" db="EMBL/GenBank/DDBJ databases">
        <authorList>
            <person name="Song R."/>
            <person name="Chenine A.L."/>
            <person name="Ruprecht R.M."/>
        </authorList>
    </citation>
    <scope>NUCLEOTIDE SEQUENCE [LARGE SCALE GENOMIC DNA]</scope>
    <source>
        <strain evidence="1 2">CECT 8899</strain>
    </source>
</reference>
<dbReference type="EMBL" id="FXZK01000001">
    <property type="protein sequence ID" value="SMY06901.1"/>
    <property type="molecule type" value="Genomic_DNA"/>
</dbReference>
<keyword evidence="2" id="KW-1185">Reference proteome</keyword>
<proteinExistence type="predicted"/>
<protein>
    <recommendedName>
        <fullName evidence="3">Cobalamin biosynthesis protein CbiG</fullName>
    </recommendedName>
</protein>
<dbReference type="RefSeq" id="WP_093991019.1">
    <property type="nucleotide sequence ID" value="NZ_FXZK01000001.1"/>
</dbReference>
<evidence type="ECO:0000313" key="2">
    <source>
        <dbReference type="Proteomes" id="UP000201613"/>
    </source>
</evidence>
<dbReference type="Proteomes" id="UP000201613">
    <property type="component" value="Unassembled WGS sequence"/>
</dbReference>